<dbReference type="FunFam" id="2.30.30.190:FF:000016">
    <property type="entry name" value="Tubulin-folding cofactor E"/>
    <property type="match status" value="1"/>
</dbReference>
<organism evidence="9 10">
    <name type="scientific">Dorcoceras hygrometricum</name>
    <dbReference type="NCBI Taxonomy" id="472368"/>
    <lineage>
        <taxon>Eukaryota</taxon>
        <taxon>Viridiplantae</taxon>
        <taxon>Streptophyta</taxon>
        <taxon>Embryophyta</taxon>
        <taxon>Tracheophyta</taxon>
        <taxon>Spermatophyta</taxon>
        <taxon>Magnoliopsida</taxon>
        <taxon>eudicotyledons</taxon>
        <taxon>Gunneridae</taxon>
        <taxon>Pentapetalae</taxon>
        <taxon>asterids</taxon>
        <taxon>lamiids</taxon>
        <taxon>Lamiales</taxon>
        <taxon>Gesneriaceae</taxon>
        <taxon>Didymocarpoideae</taxon>
        <taxon>Trichosporeae</taxon>
        <taxon>Loxocarpinae</taxon>
        <taxon>Dorcoceras</taxon>
    </lineage>
</organism>
<evidence type="ECO:0000256" key="6">
    <source>
        <dbReference type="ARBA" id="ARBA00023186"/>
    </source>
</evidence>
<dbReference type="SUPFAM" id="SSF54236">
    <property type="entry name" value="Ubiquitin-like"/>
    <property type="match status" value="1"/>
</dbReference>
<evidence type="ECO:0000256" key="2">
    <source>
        <dbReference type="ARBA" id="ARBA00006286"/>
    </source>
</evidence>
<proteinExistence type="inferred from homology"/>
<dbReference type="InterPro" id="IPR029071">
    <property type="entry name" value="Ubiquitin-like_domsf"/>
</dbReference>
<dbReference type="GO" id="GO:0005737">
    <property type="term" value="C:cytoplasm"/>
    <property type="evidence" value="ECO:0007669"/>
    <property type="project" value="UniProtKB-SubCell"/>
</dbReference>
<dbReference type="GO" id="GO:0005634">
    <property type="term" value="C:nucleus"/>
    <property type="evidence" value="ECO:0007669"/>
    <property type="project" value="TreeGrafter"/>
</dbReference>
<dbReference type="Pfam" id="PF01302">
    <property type="entry name" value="CAP_GLY"/>
    <property type="match status" value="1"/>
</dbReference>
<dbReference type="InterPro" id="IPR001611">
    <property type="entry name" value="Leu-rich_rpt"/>
</dbReference>
<dbReference type="FunFam" id="3.10.20.90:FF:000187">
    <property type="entry name" value="Tubulin-folding cofactor E"/>
    <property type="match status" value="1"/>
</dbReference>
<evidence type="ECO:0000259" key="8">
    <source>
        <dbReference type="PROSITE" id="PS50245"/>
    </source>
</evidence>
<dbReference type="SMART" id="SM00369">
    <property type="entry name" value="LRR_TYP"/>
    <property type="match status" value="4"/>
</dbReference>
<dbReference type="CDD" id="cd17044">
    <property type="entry name" value="Ubl_TBCE"/>
    <property type="match status" value="1"/>
</dbReference>
<keyword evidence="6" id="KW-0143">Chaperone</keyword>
<keyword evidence="10" id="KW-1185">Reference proteome</keyword>
<evidence type="ECO:0000256" key="3">
    <source>
        <dbReference type="ARBA" id="ARBA00022490"/>
    </source>
</evidence>
<dbReference type="Gene3D" id="2.30.30.190">
    <property type="entry name" value="CAP Gly-rich-like domain"/>
    <property type="match status" value="1"/>
</dbReference>
<dbReference type="EMBL" id="KV006334">
    <property type="protein sequence ID" value="KZV33102.1"/>
    <property type="molecule type" value="Genomic_DNA"/>
</dbReference>
<dbReference type="InterPro" id="IPR032675">
    <property type="entry name" value="LRR_dom_sf"/>
</dbReference>
<keyword evidence="5" id="KW-0677">Repeat</keyword>
<accession>A0A2Z7BFI4</accession>
<evidence type="ECO:0000313" key="10">
    <source>
        <dbReference type="Proteomes" id="UP000250235"/>
    </source>
</evidence>
<dbReference type="PANTHER" id="PTHR22710:SF2">
    <property type="entry name" value="X-RAY RADIATION RESISTANCE-ASSOCIATED PROTEIN 1"/>
    <property type="match status" value="1"/>
</dbReference>
<dbReference type="InterPro" id="IPR044079">
    <property type="entry name" value="Ubl_TBCE"/>
</dbReference>
<dbReference type="Gene3D" id="3.10.20.90">
    <property type="entry name" value="Phosphatidylinositol 3-kinase Catalytic Subunit, Chain A, domain 1"/>
    <property type="match status" value="1"/>
</dbReference>
<evidence type="ECO:0000313" key="9">
    <source>
        <dbReference type="EMBL" id="KZV33102.1"/>
    </source>
</evidence>
<dbReference type="SUPFAM" id="SSF74924">
    <property type="entry name" value="Cap-Gly domain"/>
    <property type="match status" value="1"/>
</dbReference>
<comment type="subcellular location">
    <subcellularLocation>
        <location evidence="1">Cytoplasm</location>
    </subcellularLocation>
</comment>
<reference evidence="9 10" key="1">
    <citation type="journal article" date="2015" name="Proc. Natl. Acad. Sci. U.S.A.">
        <title>The resurrection genome of Boea hygrometrica: A blueprint for survival of dehydration.</title>
        <authorList>
            <person name="Xiao L."/>
            <person name="Yang G."/>
            <person name="Zhang L."/>
            <person name="Yang X."/>
            <person name="Zhao S."/>
            <person name="Ji Z."/>
            <person name="Zhou Q."/>
            <person name="Hu M."/>
            <person name="Wang Y."/>
            <person name="Chen M."/>
            <person name="Xu Y."/>
            <person name="Jin H."/>
            <person name="Xiao X."/>
            <person name="Hu G."/>
            <person name="Bao F."/>
            <person name="Hu Y."/>
            <person name="Wan P."/>
            <person name="Li L."/>
            <person name="Deng X."/>
            <person name="Kuang T."/>
            <person name="Xiang C."/>
            <person name="Zhu J.K."/>
            <person name="Oliver M.J."/>
            <person name="He Y."/>
        </authorList>
    </citation>
    <scope>NUCLEOTIDE SEQUENCE [LARGE SCALE GENOMIC DNA]</scope>
    <source>
        <strain evidence="10">cv. XS01</strain>
    </source>
</reference>
<feature type="domain" description="CAP-Gly" evidence="8">
    <location>
        <begin position="31"/>
        <end position="75"/>
    </location>
</feature>
<dbReference type="PANTHER" id="PTHR22710">
    <property type="entry name" value="X-RAY RADIATION RESISTANCE ASSOCIATED PROTEIN 1 XRRA1"/>
    <property type="match status" value="1"/>
</dbReference>
<comment type="similarity">
    <text evidence="2">Belongs to the TBCE family.</text>
</comment>
<evidence type="ECO:0000256" key="7">
    <source>
        <dbReference type="ARBA" id="ARBA00026055"/>
    </source>
</evidence>
<dbReference type="InterPro" id="IPR036859">
    <property type="entry name" value="CAP-Gly_dom_sf"/>
</dbReference>
<dbReference type="InterPro" id="IPR003591">
    <property type="entry name" value="Leu-rich_rpt_typical-subtyp"/>
</dbReference>
<dbReference type="PROSITE" id="PS50245">
    <property type="entry name" value="CAP_GLY_2"/>
    <property type="match status" value="1"/>
</dbReference>
<dbReference type="OrthoDB" id="5273213at2759"/>
<dbReference type="GO" id="GO:0006952">
    <property type="term" value="P:defense response"/>
    <property type="evidence" value="ECO:0007669"/>
    <property type="project" value="UniProtKB-ARBA"/>
</dbReference>
<protein>
    <recommendedName>
        <fullName evidence="8">CAP-Gly domain-containing protein</fullName>
    </recommendedName>
</protein>
<dbReference type="Gene3D" id="3.80.10.10">
    <property type="entry name" value="Ribonuclease Inhibitor"/>
    <property type="match status" value="2"/>
</dbReference>
<dbReference type="AlphaFoldDB" id="A0A2Z7BFI4"/>
<dbReference type="GO" id="GO:0051707">
    <property type="term" value="P:response to other organism"/>
    <property type="evidence" value="ECO:0007669"/>
    <property type="project" value="UniProtKB-ARBA"/>
</dbReference>
<dbReference type="SMART" id="SM01052">
    <property type="entry name" value="CAP_GLY"/>
    <property type="match status" value="1"/>
</dbReference>
<dbReference type="SUPFAM" id="SSF52075">
    <property type="entry name" value="Outer arm dynein light chain 1"/>
    <property type="match status" value="1"/>
</dbReference>
<dbReference type="PROSITE" id="PS51450">
    <property type="entry name" value="LRR"/>
    <property type="match status" value="3"/>
</dbReference>
<dbReference type="Proteomes" id="UP000250235">
    <property type="component" value="Unassembled WGS sequence"/>
</dbReference>
<evidence type="ECO:0000256" key="5">
    <source>
        <dbReference type="ARBA" id="ARBA00022737"/>
    </source>
</evidence>
<comment type="subunit">
    <text evidence="7">Supercomplex made of cofactors A to E. Cofactors A and D function by capturing and stabilizing tubulin in a quasi-native conformation. Cofactor E binds to the cofactor D-tubulin complex; interaction with cofactor C then causes the release of tubulin polypeptides that are committed to the native state.</text>
</comment>
<dbReference type="InterPro" id="IPR000938">
    <property type="entry name" value="CAP-Gly_domain"/>
</dbReference>
<keyword evidence="3" id="KW-0963">Cytoplasm</keyword>
<gene>
    <name evidence="9" type="ORF">F511_03368</name>
</gene>
<name>A0A2Z7BFI4_9LAMI</name>
<sequence>MQNSSETVFKVDQRVHYAAQPQKTGVVKYVGPLDGYSGDWVGVDWDADGNGRHNGSHNGVAYFTARGHDTASFLRPHNLSAGVSLLEALQTRYQTASTKEEEDEMYVLSARNNRVSVQLLGKEKIQDKMSRFGDLTSVSLSYLGVRFPGSPDHVRSVLPNLKELDLTGNLIDKWEPAASTVVQGFHSLRLLNLENNCIASWDEIKKLSQLNSLEQLILSNNELNHIRYPDCGAYTDFKSLRGLLLASNKIEDLESIDSLNSFPSLMEVRLSGNPIADLGEGGIPRFVFIARLSKIKIFNGSEISPRERKDSEIRYVRMVMSKCRGSPDETRKLHPRFAELKSTHGIEDEKQSIGASGNQKMASGLISISLKCIGASMGEKPILVKKLPATTTVGKLKNLCESFFKLKSVRPILFLQEEGSPVPTLLNDDMESLMELGIGNESTILVDEEP</sequence>
<evidence type="ECO:0000256" key="1">
    <source>
        <dbReference type="ARBA" id="ARBA00004496"/>
    </source>
</evidence>
<keyword evidence="4" id="KW-0433">Leucine-rich repeat</keyword>
<evidence type="ECO:0000256" key="4">
    <source>
        <dbReference type="ARBA" id="ARBA00022614"/>
    </source>
</evidence>